<dbReference type="OrthoDB" id="14196at2"/>
<dbReference type="InterPro" id="IPR046357">
    <property type="entry name" value="PPIase_dom_sf"/>
</dbReference>
<evidence type="ECO:0000313" key="5">
    <source>
        <dbReference type="Proteomes" id="UP000293568"/>
    </source>
</evidence>
<name>A0A4P6F2X8_9BACL</name>
<evidence type="ECO:0000259" key="3">
    <source>
        <dbReference type="PROSITE" id="PS50198"/>
    </source>
</evidence>
<dbReference type="KEGG" id="pprt:ET464_14740"/>
<dbReference type="Pfam" id="PF13616">
    <property type="entry name" value="Rotamase_3"/>
    <property type="match status" value="1"/>
</dbReference>
<dbReference type="PANTHER" id="PTHR47245">
    <property type="entry name" value="PEPTIDYLPROLYL ISOMERASE"/>
    <property type="match status" value="1"/>
</dbReference>
<dbReference type="InterPro" id="IPR000297">
    <property type="entry name" value="PPIase_PpiC"/>
</dbReference>
<feature type="domain" description="PpiC" evidence="3">
    <location>
        <begin position="180"/>
        <end position="289"/>
    </location>
</feature>
<dbReference type="SUPFAM" id="SSF54534">
    <property type="entry name" value="FKBP-like"/>
    <property type="match status" value="1"/>
</dbReference>
<dbReference type="PROSITE" id="PS50198">
    <property type="entry name" value="PPIC_PPIASE_2"/>
    <property type="match status" value="1"/>
</dbReference>
<accession>A0A4P6F2X8</accession>
<dbReference type="Proteomes" id="UP000293568">
    <property type="component" value="Chromosome"/>
</dbReference>
<proteinExistence type="predicted"/>
<keyword evidence="1 4" id="KW-0413">Isomerase</keyword>
<dbReference type="GO" id="GO:0003755">
    <property type="term" value="F:peptidyl-prolyl cis-trans isomerase activity"/>
    <property type="evidence" value="ECO:0007669"/>
    <property type="project" value="UniProtKB-KW"/>
</dbReference>
<organism evidence="4 5">
    <name type="scientific">Paenibacillus protaetiae</name>
    <dbReference type="NCBI Taxonomy" id="2509456"/>
    <lineage>
        <taxon>Bacteria</taxon>
        <taxon>Bacillati</taxon>
        <taxon>Bacillota</taxon>
        <taxon>Bacilli</taxon>
        <taxon>Bacillales</taxon>
        <taxon>Paenibacillaceae</taxon>
        <taxon>Paenibacillus</taxon>
    </lineage>
</organism>
<feature type="compositionally biased region" description="Low complexity" evidence="2">
    <location>
        <begin position="339"/>
        <end position="373"/>
    </location>
</feature>
<dbReference type="InterPro" id="IPR027304">
    <property type="entry name" value="Trigger_fact/SurA_dom_sf"/>
</dbReference>
<dbReference type="PANTHER" id="PTHR47245:SF2">
    <property type="entry name" value="PEPTIDYL-PROLYL CIS-TRANS ISOMERASE HP_0175-RELATED"/>
    <property type="match status" value="1"/>
</dbReference>
<evidence type="ECO:0000313" key="4">
    <source>
        <dbReference type="EMBL" id="QAY67457.1"/>
    </source>
</evidence>
<dbReference type="SUPFAM" id="SSF109998">
    <property type="entry name" value="Triger factor/SurA peptide-binding domain-like"/>
    <property type="match status" value="1"/>
</dbReference>
<dbReference type="RefSeq" id="WP_129442127.1">
    <property type="nucleotide sequence ID" value="NZ_CP035492.1"/>
</dbReference>
<dbReference type="EMBL" id="CP035492">
    <property type="protein sequence ID" value="QAY67457.1"/>
    <property type="molecule type" value="Genomic_DNA"/>
</dbReference>
<dbReference type="InterPro" id="IPR050245">
    <property type="entry name" value="PrsA_foldase"/>
</dbReference>
<dbReference type="Gene3D" id="3.10.50.40">
    <property type="match status" value="1"/>
</dbReference>
<feature type="region of interest" description="Disordered" evidence="2">
    <location>
        <begin position="329"/>
        <end position="373"/>
    </location>
</feature>
<evidence type="ECO:0000256" key="1">
    <source>
        <dbReference type="PROSITE-ProRule" id="PRU00278"/>
    </source>
</evidence>
<sequence length="373" mass="40889">MLHGLHKLAWRRSALLVMAAVLVVTVLSACGKKEGDSFAFAGQGKGTVVATYDGGNVTEQELDKYLGVFNIMQPGYEQLIEIPQFKEQLLKQYIAYKVLSGQASEETKKKALKDSDEQFKDFKDYAESDANMKATMESKKITNDDVKTYLNLMLVVVDHMNSQVTEDQMKAEYEKNKSSYNPVTLRHILIGTTQTDQTTGETKDLRTSDEALARAKEVKAKLDAGGDWNALAKEYSDDPGSKDNGGLYENADVTQFVEEFKDAALKQEVGKIGDPVETEYGYHIIKVEKRDVLDYKDITQETKDKVKSAIAYNNMSQYMTNDLEKLNVKVTLPEPSPSPSASAGASASPSASPDAAASPSASADAQASETPKS</sequence>
<protein>
    <submittedName>
        <fullName evidence="4">Peptidylprolyl isomerase</fullName>
    </submittedName>
</protein>
<evidence type="ECO:0000256" key="2">
    <source>
        <dbReference type="SAM" id="MobiDB-lite"/>
    </source>
</evidence>
<gene>
    <name evidence="4" type="ORF">ET464_14740</name>
</gene>
<dbReference type="PROSITE" id="PS51257">
    <property type="entry name" value="PROKAR_LIPOPROTEIN"/>
    <property type="match status" value="1"/>
</dbReference>
<reference evidence="4 5" key="1">
    <citation type="submission" date="2019-01" db="EMBL/GenBank/DDBJ databases">
        <title>Genome sequencing of strain FW100M-2.</title>
        <authorList>
            <person name="Heo J."/>
            <person name="Kim S.-J."/>
            <person name="Kim J.-S."/>
            <person name="Hong S.-B."/>
            <person name="Kwon S.-W."/>
        </authorList>
    </citation>
    <scope>NUCLEOTIDE SEQUENCE [LARGE SCALE GENOMIC DNA]</scope>
    <source>
        <strain evidence="4 5">FW100M-2</strain>
    </source>
</reference>
<keyword evidence="5" id="KW-1185">Reference proteome</keyword>
<dbReference type="Gene3D" id="1.10.8.1040">
    <property type="match status" value="1"/>
</dbReference>
<dbReference type="AlphaFoldDB" id="A0A4P6F2X8"/>
<keyword evidence="1" id="KW-0697">Rotamase</keyword>